<gene>
    <name evidence="1" type="ORF">EKO24_008015</name>
</gene>
<organism evidence="1 2">
    <name type="scientific">Candidatus Methylobacter oryzae</name>
    <dbReference type="NCBI Taxonomy" id="2497749"/>
    <lineage>
        <taxon>Bacteria</taxon>
        <taxon>Pseudomonadati</taxon>
        <taxon>Pseudomonadota</taxon>
        <taxon>Gammaproteobacteria</taxon>
        <taxon>Methylococcales</taxon>
        <taxon>Methylococcaceae</taxon>
        <taxon>Methylobacter</taxon>
    </lineage>
</organism>
<name>A0ABY3CCC4_9GAMM</name>
<evidence type="ECO:0000313" key="1">
    <source>
        <dbReference type="EMBL" id="TRW97082.1"/>
    </source>
</evidence>
<keyword evidence="2" id="KW-1185">Reference proteome</keyword>
<dbReference type="EMBL" id="RYFG02000076">
    <property type="protein sequence ID" value="TRW97082.1"/>
    <property type="molecule type" value="Genomic_DNA"/>
</dbReference>
<dbReference type="RefSeq" id="WP_127030253.1">
    <property type="nucleotide sequence ID" value="NZ_RYFG02000076.1"/>
</dbReference>
<comment type="caution">
    <text evidence="1">The sequence shown here is derived from an EMBL/GenBank/DDBJ whole genome shotgun (WGS) entry which is preliminary data.</text>
</comment>
<protein>
    <submittedName>
        <fullName evidence="1">Uncharacterized protein</fullName>
    </submittedName>
</protein>
<accession>A0ABY3CCC4</accession>
<sequence length="534" mass="59779">MTSIFIANRNDYIVAQSIIGHQVLNTEFITQSAETYNLLETQGLPKITFVDSIALGRNSLSNCHYEADRIARTFDANLSELRTRHFNFEISSPGWDYLNIYYIALTVLRWRQFAPLLAAALPERDTLAFFTLDNEQDFYFDSALQRQFLADALQQGKFKNAKPFLRDVGQPFVQNAMNFTFDLSADASGSCEAVAHLPTVYYDYEYHRQRLEALHGAQVVDLASPYFDIPVAHNRIGLLFSDKAPVPSSLAERKYLDEVRRVTDDLYQILCPGAEIIPAQVERQAAKSLSQLRIFNQLCTAPGFANIRYLYVSDHDTGLSGPLTTWANLLDIATEIHPHSSFSVTPFPVVKGCRKHGYVRAPDSFTELGNSRSTWAHPLVIGSPTTSAPLVLLLFNALTDPGGVPTCEFSTIAKFTFDALMLCQSRQVPFKIRSKTSWDFSGMLAKYLSLYGVDANIIESIFAIGPLSDWTEQTTVCVGIDQPTTALTQFLNQGVTCIHAIDRECTETEMHTLPLRGVYLTDYNGALEKLKVLL</sequence>
<proteinExistence type="predicted"/>
<evidence type="ECO:0000313" key="2">
    <source>
        <dbReference type="Proteomes" id="UP000733744"/>
    </source>
</evidence>
<reference evidence="1 2" key="1">
    <citation type="journal article" date="2019" name="Antonie Van Leeuwenhoek">
        <title>Description of 'Ca. Methylobacter oryzae' KRF1, a novel species from the environmentally important Methylobacter clade 2.</title>
        <authorList>
            <person name="Khatri K."/>
            <person name="Mohite J.A."/>
            <person name="Pandit P.S."/>
            <person name="Bahulikar R."/>
            <person name="Rahalkar M.C."/>
        </authorList>
    </citation>
    <scope>NUCLEOTIDE SEQUENCE [LARGE SCALE GENOMIC DNA]</scope>
    <source>
        <strain evidence="1 2">KRF1</strain>
    </source>
</reference>
<dbReference type="Proteomes" id="UP000733744">
    <property type="component" value="Unassembled WGS sequence"/>
</dbReference>